<dbReference type="Pfam" id="PF00135">
    <property type="entry name" value="COesterase"/>
    <property type="match status" value="1"/>
</dbReference>
<dbReference type="PROSITE" id="PS00941">
    <property type="entry name" value="CARBOXYLESTERASE_B_2"/>
    <property type="match status" value="1"/>
</dbReference>
<dbReference type="InterPro" id="IPR019819">
    <property type="entry name" value="Carboxylesterase_B_CS"/>
</dbReference>
<protein>
    <recommendedName>
        <fullName evidence="1">Carboxylesterase type B domain-containing protein</fullName>
    </recommendedName>
</protein>
<accession>A0AAJ0CQS2</accession>
<proteinExistence type="predicted"/>
<dbReference type="InterPro" id="IPR002018">
    <property type="entry name" value="CarbesteraseB"/>
</dbReference>
<dbReference type="Proteomes" id="UP001251528">
    <property type="component" value="Unassembled WGS sequence"/>
</dbReference>
<dbReference type="InterPro" id="IPR029058">
    <property type="entry name" value="AB_hydrolase_fold"/>
</dbReference>
<keyword evidence="3" id="KW-1185">Reference proteome</keyword>
<dbReference type="AlphaFoldDB" id="A0AAJ0CQS2"/>
<sequence>MDRGDSSSPLPGTYSEDCLYIDVYAPAHATSMPGGLPVMLWIQGGGFSQLFNPNYNGTGLIDAADGNVIIVSFNYRVGPYGFLASEDMAAEGNLNIGLRDQRAAITWVQRHIKAFGGNPEKVTLFGTSIGGGSVLLQLFAYGGNESKAAGAKWNAGIAQSVYLPSVYSVAQMEFHYKALLNATNCNSLGCLRSLSTDAIQMANVAVPFPGEQQAPLFGYGPVIDGDLIPDTPLNLLEQGKFLKDRPLLMGTGQSEGTFLAPQAITTNDINGFMKTQLPNLTVSSLNTLEKLYADTPSTFPNVTKKVSPLFFRAAAIYGDSFFTCPTLNLAEVFNQADMPVYAFFDDILDPVEVASGIIVPHTWEVQAVWGPEYATNYAALPGADSYDAGKSNAPIVPVVQSYWTSFARSVGDPNVFRNDTAPVWHKYGCGEYLNLRTNATRMKQLTKDQLRKCHFWKGLKQETDQ</sequence>
<evidence type="ECO:0000313" key="2">
    <source>
        <dbReference type="EMBL" id="KAK2601702.1"/>
    </source>
</evidence>
<dbReference type="Gene3D" id="3.40.50.1820">
    <property type="entry name" value="alpha/beta hydrolase"/>
    <property type="match status" value="1"/>
</dbReference>
<dbReference type="PANTHER" id="PTHR11559">
    <property type="entry name" value="CARBOXYLESTERASE"/>
    <property type="match status" value="1"/>
</dbReference>
<dbReference type="EMBL" id="JASWJB010000072">
    <property type="protein sequence ID" value="KAK2601702.1"/>
    <property type="molecule type" value="Genomic_DNA"/>
</dbReference>
<evidence type="ECO:0000259" key="1">
    <source>
        <dbReference type="Pfam" id="PF00135"/>
    </source>
</evidence>
<dbReference type="SUPFAM" id="SSF53474">
    <property type="entry name" value="alpha/beta-Hydrolases"/>
    <property type="match status" value="1"/>
</dbReference>
<name>A0AAJ0CQS2_9HYPO</name>
<dbReference type="InterPro" id="IPR050309">
    <property type="entry name" value="Type-B_Carboxylest/Lipase"/>
</dbReference>
<feature type="domain" description="Carboxylesterase type B" evidence="1">
    <location>
        <begin position="13"/>
        <end position="456"/>
    </location>
</feature>
<evidence type="ECO:0000313" key="3">
    <source>
        <dbReference type="Proteomes" id="UP001251528"/>
    </source>
</evidence>
<organism evidence="2 3">
    <name type="scientific">Conoideocrella luteorostrata</name>
    <dbReference type="NCBI Taxonomy" id="1105319"/>
    <lineage>
        <taxon>Eukaryota</taxon>
        <taxon>Fungi</taxon>
        <taxon>Dikarya</taxon>
        <taxon>Ascomycota</taxon>
        <taxon>Pezizomycotina</taxon>
        <taxon>Sordariomycetes</taxon>
        <taxon>Hypocreomycetidae</taxon>
        <taxon>Hypocreales</taxon>
        <taxon>Clavicipitaceae</taxon>
        <taxon>Conoideocrella</taxon>
    </lineage>
</organism>
<reference evidence="2" key="1">
    <citation type="submission" date="2023-06" db="EMBL/GenBank/DDBJ databases">
        <title>Conoideocrella luteorostrata (Hypocreales: Clavicipitaceae), a potential biocontrol fungus for elongate hemlock scale in United States Christmas tree production areas.</title>
        <authorList>
            <person name="Barrett H."/>
            <person name="Lovett B."/>
            <person name="Macias A.M."/>
            <person name="Stajich J.E."/>
            <person name="Kasson M.T."/>
        </authorList>
    </citation>
    <scope>NUCLEOTIDE SEQUENCE</scope>
    <source>
        <strain evidence="2">ARSEF 14590</strain>
    </source>
</reference>
<gene>
    <name evidence="2" type="ORF">QQS21_004777</name>
</gene>
<comment type="caution">
    <text evidence="2">The sequence shown here is derived from an EMBL/GenBank/DDBJ whole genome shotgun (WGS) entry which is preliminary data.</text>
</comment>